<dbReference type="AlphaFoldDB" id="A0AB38YBV5"/>
<dbReference type="EMBL" id="CP101717">
    <property type="protein sequence ID" value="WLD56770.1"/>
    <property type="molecule type" value="Genomic_DNA"/>
</dbReference>
<keyword evidence="2" id="KW-0548">Nucleotidyltransferase</keyword>
<dbReference type="NCBIfam" id="TIGR00057">
    <property type="entry name" value="L-threonylcarbamoyladenylate synthase"/>
    <property type="match status" value="1"/>
</dbReference>
<sequence>MSQFFAIHPETPQLRLIRQAVMIIRDGGVVAYPTDSGYALGCHLGDKNAVDRIRAIRQIDDSHHLTLICRDLSELSTYAKVENSAFRLLKNNTPGPYTFILNASREVPRRLMHPKKREIGLRIPEHPITMALLEELGEPLLSTSLIMPGEEDPRVEAWDIRETLEHSLDLIIDGGYCGFIPTTVVSLLDDVPVILREGAGPIEPFA</sequence>
<evidence type="ECO:0000259" key="1">
    <source>
        <dbReference type="PROSITE" id="PS51163"/>
    </source>
</evidence>
<dbReference type="InterPro" id="IPR017945">
    <property type="entry name" value="DHBP_synth_RibB-like_a/b_dom"/>
</dbReference>
<evidence type="ECO:0000313" key="2">
    <source>
        <dbReference type="EMBL" id="WLD56770.1"/>
    </source>
</evidence>
<feature type="domain" description="YrdC-like" evidence="1">
    <location>
        <begin position="14"/>
        <end position="200"/>
    </location>
</feature>
<dbReference type="PANTHER" id="PTHR42828:SF3">
    <property type="entry name" value="THREONYLCARBAMOYL-AMP SYNTHASE"/>
    <property type="match status" value="1"/>
</dbReference>
<dbReference type="Pfam" id="PF01300">
    <property type="entry name" value="Sua5_yciO_yrdC"/>
    <property type="match status" value="1"/>
</dbReference>
<dbReference type="PANTHER" id="PTHR42828">
    <property type="entry name" value="DHBP SYNTHASE RIBB-LIKE ALPHA/BETA DOMAIN-CONTAINING PROTEIN"/>
    <property type="match status" value="1"/>
</dbReference>
<dbReference type="InterPro" id="IPR052532">
    <property type="entry name" value="SUA5_domain"/>
</dbReference>
<organism evidence="2">
    <name type="scientific">Salinispirillum sp. LH 10-3-1</name>
    <dbReference type="NCBI Taxonomy" id="2952525"/>
    <lineage>
        <taxon>Bacteria</taxon>
        <taxon>Pseudomonadati</taxon>
        <taxon>Pseudomonadota</taxon>
        <taxon>Gammaproteobacteria</taxon>
        <taxon>Oceanospirillales</taxon>
        <taxon>Saccharospirillaceae</taxon>
        <taxon>Salinispirillum</taxon>
    </lineage>
</organism>
<dbReference type="Gene3D" id="3.90.870.10">
    <property type="entry name" value="DHBP synthase"/>
    <property type="match status" value="1"/>
</dbReference>
<reference evidence="2" key="1">
    <citation type="submission" date="2022-07" db="EMBL/GenBank/DDBJ databases">
        <title>Complete genome sequence of Salinispirillum sp. LH10-3-1 capable of multiple carbohydrate inversion isolated from a soda lake.</title>
        <authorList>
            <person name="Liu J."/>
            <person name="Zhai Y."/>
            <person name="Zhang H."/>
            <person name="Yang H."/>
            <person name="Qu J."/>
            <person name="Li J."/>
        </authorList>
    </citation>
    <scope>NUCLEOTIDE SEQUENCE</scope>
    <source>
        <strain evidence="2">LH 10-3-1</strain>
    </source>
</reference>
<accession>A0AB38YBV5</accession>
<dbReference type="SUPFAM" id="SSF55821">
    <property type="entry name" value="YrdC/RibB"/>
    <property type="match status" value="1"/>
</dbReference>
<dbReference type="GO" id="GO:0003725">
    <property type="term" value="F:double-stranded RNA binding"/>
    <property type="evidence" value="ECO:0007669"/>
    <property type="project" value="InterPro"/>
</dbReference>
<proteinExistence type="predicted"/>
<dbReference type="PROSITE" id="PS51163">
    <property type="entry name" value="YRDC"/>
    <property type="match status" value="1"/>
</dbReference>
<dbReference type="EC" id="2.7.7.87" evidence="2"/>
<keyword evidence="2" id="KW-0808">Transferase</keyword>
<name>A0AB38YBV5_9GAMM</name>
<gene>
    <name evidence="2" type="ORF">NFC81_08500</name>
</gene>
<dbReference type="GO" id="GO:0061710">
    <property type="term" value="F:L-threonylcarbamoyladenylate synthase"/>
    <property type="evidence" value="ECO:0007669"/>
    <property type="project" value="UniProtKB-EC"/>
</dbReference>
<protein>
    <submittedName>
        <fullName evidence="2">L-threonylcarbamoyladenylate synthase</fullName>
        <ecNumber evidence="2">2.7.7.87</ecNumber>
    </submittedName>
</protein>
<dbReference type="InterPro" id="IPR006070">
    <property type="entry name" value="Sua5-like_dom"/>
</dbReference>
<dbReference type="RefSeq" id="WP_304994054.1">
    <property type="nucleotide sequence ID" value="NZ_CP101717.1"/>
</dbReference>